<dbReference type="EMBL" id="BAAAZW010000007">
    <property type="protein sequence ID" value="GAA3963785.1"/>
    <property type="molecule type" value="Genomic_DNA"/>
</dbReference>
<gene>
    <name evidence="1" type="ORF">GCM10022231_25140</name>
</gene>
<organism evidence="1 2">
    <name type="scientific">Gordonia caeni</name>
    <dbReference type="NCBI Taxonomy" id="1007097"/>
    <lineage>
        <taxon>Bacteria</taxon>
        <taxon>Bacillati</taxon>
        <taxon>Actinomycetota</taxon>
        <taxon>Actinomycetes</taxon>
        <taxon>Mycobacteriales</taxon>
        <taxon>Gordoniaceae</taxon>
        <taxon>Gordonia</taxon>
    </lineage>
</organism>
<protein>
    <submittedName>
        <fullName evidence="1">Uncharacterized protein</fullName>
    </submittedName>
</protein>
<evidence type="ECO:0000313" key="2">
    <source>
        <dbReference type="Proteomes" id="UP001418444"/>
    </source>
</evidence>
<sequence>MRDAAEELTRAEVLVACHDETVSSSEALTGAGFDRPDEVLLRHLLFVDADRREPVLARCGMDGYVEAPALPSDPSAPAGRIAVAVARLQRVDARTLSQERAIIGSMTARLGGESGGWAVLAAPDSGSA</sequence>
<proteinExistence type="predicted"/>
<comment type="caution">
    <text evidence="1">The sequence shown here is derived from an EMBL/GenBank/DDBJ whole genome shotgun (WGS) entry which is preliminary data.</text>
</comment>
<name>A0ABP7PDI7_9ACTN</name>
<dbReference type="Proteomes" id="UP001418444">
    <property type="component" value="Unassembled WGS sequence"/>
</dbReference>
<dbReference type="RefSeq" id="WP_344784254.1">
    <property type="nucleotide sequence ID" value="NZ_BAAAZW010000007.1"/>
</dbReference>
<evidence type="ECO:0000313" key="1">
    <source>
        <dbReference type="EMBL" id="GAA3963785.1"/>
    </source>
</evidence>
<accession>A0ABP7PDI7</accession>
<keyword evidence="2" id="KW-1185">Reference proteome</keyword>
<reference evidence="2" key="1">
    <citation type="journal article" date="2019" name="Int. J. Syst. Evol. Microbiol.">
        <title>The Global Catalogue of Microorganisms (GCM) 10K type strain sequencing project: providing services to taxonomists for standard genome sequencing and annotation.</title>
        <authorList>
            <consortium name="The Broad Institute Genomics Platform"/>
            <consortium name="The Broad Institute Genome Sequencing Center for Infectious Disease"/>
            <person name="Wu L."/>
            <person name="Ma J."/>
        </authorList>
    </citation>
    <scope>NUCLEOTIDE SEQUENCE [LARGE SCALE GENOMIC DNA]</scope>
    <source>
        <strain evidence="2">JCM 16923</strain>
    </source>
</reference>